<evidence type="ECO:0000313" key="7">
    <source>
        <dbReference type="EMBL" id="CAA2110167.1"/>
    </source>
</evidence>
<evidence type="ECO:0000256" key="3">
    <source>
        <dbReference type="ARBA" id="ARBA00022630"/>
    </source>
</evidence>
<dbReference type="InterPro" id="IPR029479">
    <property type="entry name" value="Nitroreductase"/>
</dbReference>
<organism evidence="7">
    <name type="scientific">Variovorax paradoxus</name>
    <dbReference type="NCBI Taxonomy" id="34073"/>
    <lineage>
        <taxon>Bacteria</taxon>
        <taxon>Pseudomonadati</taxon>
        <taxon>Pseudomonadota</taxon>
        <taxon>Betaproteobacteria</taxon>
        <taxon>Burkholderiales</taxon>
        <taxon>Comamonadaceae</taxon>
        <taxon>Variovorax</taxon>
    </lineage>
</organism>
<keyword evidence="4" id="KW-0288">FMN</keyword>
<feature type="domain" description="Nitroreductase" evidence="6">
    <location>
        <begin position="40"/>
        <end position="227"/>
    </location>
</feature>
<evidence type="ECO:0000256" key="1">
    <source>
        <dbReference type="ARBA" id="ARBA00001917"/>
    </source>
</evidence>
<dbReference type="EMBL" id="LR743508">
    <property type="protein sequence ID" value="CAA2110167.1"/>
    <property type="molecule type" value="Genomic_DNA"/>
</dbReference>
<evidence type="ECO:0000259" key="6">
    <source>
        <dbReference type="Pfam" id="PF00881"/>
    </source>
</evidence>
<gene>
    <name evidence="7" type="primary">nfnB_4</name>
    <name evidence="7" type="ORF">VVAX_06433</name>
</gene>
<comment type="cofactor">
    <cofactor evidence="1">
        <name>FMN</name>
        <dbReference type="ChEBI" id="CHEBI:58210"/>
    </cofactor>
</comment>
<dbReference type="Gene3D" id="3.40.109.10">
    <property type="entry name" value="NADH Oxidase"/>
    <property type="match status" value="1"/>
</dbReference>
<dbReference type="GO" id="GO:0016491">
    <property type="term" value="F:oxidoreductase activity"/>
    <property type="evidence" value="ECO:0007669"/>
    <property type="project" value="UniProtKB-KW"/>
</dbReference>
<evidence type="ECO:0000256" key="4">
    <source>
        <dbReference type="ARBA" id="ARBA00022643"/>
    </source>
</evidence>
<dbReference type="PANTHER" id="PTHR43673:SF2">
    <property type="entry name" value="NITROREDUCTASE"/>
    <property type="match status" value="1"/>
</dbReference>
<keyword evidence="5 7" id="KW-0560">Oxidoreductase</keyword>
<dbReference type="EC" id="1.-.-.-" evidence="7"/>
<reference evidence="7" key="1">
    <citation type="submission" date="2019-12" db="EMBL/GenBank/DDBJ databases">
        <authorList>
            <person name="Cremers G."/>
        </authorList>
    </citation>
    <scope>NUCLEOTIDE SEQUENCE</scope>
    <source>
        <strain evidence="7">Vvax</strain>
    </source>
</reference>
<sequence length="255" mass="27776">MTRMADAFTLDREALEHAAAPRAAVALSQENIAQCVSAVVRSRRAVRAFKPQPLARELVEDILDDAACAPSGANIQPWRVYVVSGEVKDALAKTLVAASRAGAGAAPVHFPEPLPDVFRTRLLDFGSRYYASLGIERGDAEARTRQTERNFSFFGAPVGLIFSIDRRLKPHSWIDLGLFAQSVMIAAKARGIDTCPQVAFAPFHEQIATHLQMPSQEITAFGMSMGYGDPDAPVNRAGMPREHRSDFARLLGFPA</sequence>
<dbReference type="Pfam" id="PF00881">
    <property type="entry name" value="Nitroreductase"/>
    <property type="match status" value="1"/>
</dbReference>
<keyword evidence="3" id="KW-0285">Flavoprotein</keyword>
<dbReference type="PANTHER" id="PTHR43673">
    <property type="entry name" value="NAD(P)H NITROREDUCTASE YDGI-RELATED"/>
    <property type="match status" value="1"/>
</dbReference>
<comment type="similarity">
    <text evidence="2">Belongs to the nitroreductase family.</text>
</comment>
<dbReference type="CDD" id="cd02136">
    <property type="entry name" value="PnbA_NfnB-like"/>
    <property type="match status" value="1"/>
</dbReference>
<dbReference type="AlphaFoldDB" id="A0A679JM96"/>
<name>A0A679JM96_VARPD</name>
<proteinExistence type="inferred from homology"/>
<dbReference type="SUPFAM" id="SSF55469">
    <property type="entry name" value="FMN-dependent nitroreductase-like"/>
    <property type="match status" value="1"/>
</dbReference>
<evidence type="ECO:0000256" key="2">
    <source>
        <dbReference type="ARBA" id="ARBA00007118"/>
    </source>
</evidence>
<dbReference type="InterPro" id="IPR000415">
    <property type="entry name" value="Nitroreductase-like"/>
</dbReference>
<protein>
    <submittedName>
        <fullName evidence="7">Nitroreductase NfnB</fullName>
        <ecNumber evidence="7">1.-.-.-</ecNumber>
    </submittedName>
</protein>
<evidence type="ECO:0000256" key="5">
    <source>
        <dbReference type="ARBA" id="ARBA00023002"/>
    </source>
</evidence>
<accession>A0A679JM96</accession>